<dbReference type="InterPro" id="IPR052611">
    <property type="entry name" value="Plant_RLK_LysM"/>
</dbReference>
<evidence type="ECO:0000313" key="1">
    <source>
        <dbReference type="EMBL" id="WOK97991.1"/>
    </source>
</evidence>
<protein>
    <submittedName>
        <fullName evidence="1">Serine/threonine receptor-like kinase NFP</fullName>
    </submittedName>
</protein>
<organism evidence="1 2">
    <name type="scientific">Canna indica</name>
    <name type="common">Indian-shot</name>
    <dbReference type="NCBI Taxonomy" id="4628"/>
    <lineage>
        <taxon>Eukaryota</taxon>
        <taxon>Viridiplantae</taxon>
        <taxon>Streptophyta</taxon>
        <taxon>Embryophyta</taxon>
        <taxon>Tracheophyta</taxon>
        <taxon>Spermatophyta</taxon>
        <taxon>Magnoliopsida</taxon>
        <taxon>Liliopsida</taxon>
        <taxon>Zingiberales</taxon>
        <taxon>Cannaceae</taxon>
        <taxon>Canna</taxon>
    </lineage>
</organism>
<proteinExistence type="predicted"/>
<keyword evidence="1" id="KW-0418">Kinase</keyword>
<name>A0AAQ3K0S5_9LILI</name>
<reference evidence="1 2" key="1">
    <citation type="submission" date="2023-10" db="EMBL/GenBank/DDBJ databases">
        <title>Chromosome-scale genome assembly provides insights into flower coloration mechanisms of Canna indica.</title>
        <authorList>
            <person name="Li C."/>
        </authorList>
    </citation>
    <scope>NUCLEOTIDE SEQUENCE [LARGE SCALE GENOMIC DNA]</scope>
    <source>
        <tissue evidence="1">Flower</tissue>
    </source>
</reference>
<dbReference type="EMBL" id="CP136891">
    <property type="protein sequence ID" value="WOK97991.1"/>
    <property type="molecule type" value="Genomic_DNA"/>
</dbReference>
<dbReference type="AlphaFoldDB" id="A0AAQ3K0S5"/>
<dbReference type="PANTHER" id="PTHR45927">
    <property type="entry name" value="LYSM-DOMAIN RECEPTOR-LIKE KINASE-RELATED"/>
    <property type="match status" value="1"/>
</dbReference>
<dbReference type="Proteomes" id="UP001327560">
    <property type="component" value="Chromosome 2"/>
</dbReference>
<keyword evidence="1" id="KW-0675">Receptor</keyword>
<accession>A0AAQ3K0S5</accession>
<sequence length="204" mass="22140">MSGLRANPAHFPLSKDFTSIGELFGVNCAMIARSNNLTIVESSRPLRQGELLIIPITCGYDRNRSYAPAVYQIIADETFYLISTVTYGNLTAYPAIGGKSILGLVTYMLQSASTYASVAASFGTDVTTLTAINGSENITFSVGISDVTYVLLAWCSRRSSRKGEEVGKFGSLGTSNKYNVFGRLPSAEDKLIVDISEWLDKYNV</sequence>
<keyword evidence="1" id="KW-0808">Transferase</keyword>
<dbReference type="GO" id="GO:0016301">
    <property type="term" value="F:kinase activity"/>
    <property type="evidence" value="ECO:0007669"/>
    <property type="project" value="UniProtKB-KW"/>
</dbReference>
<dbReference type="PANTHER" id="PTHR45927:SF15">
    <property type="entry name" value="SERINE_THREONINE RECEPTOR-LIKE KINASE NFP"/>
    <property type="match status" value="1"/>
</dbReference>
<gene>
    <name evidence="1" type="ORF">Cni_G06699</name>
</gene>
<evidence type="ECO:0000313" key="2">
    <source>
        <dbReference type="Proteomes" id="UP001327560"/>
    </source>
</evidence>
<keyword evidence="2" id="KW-1185">Reference proteome</keyword>